<evidence type="ECO:0000313" key="2">
    <source>
        <dbReference type="EMBL" id="OSC32943.1"/>
    </source>
</evidence>
<dbReference type="Gene3D" id="2.60.40.2880">
    <property type="entry name" value="MmpS1-5, C-terminal soluble domain"/>
    <property type="match status" value="1"/>
</dbReference>
<dbReference type="EMBL" id="NCXO01000030">
    <property type="protein sequence ID" value="OSC32943.1"/>
    <property type="molecule type" value="Genomic_DNA"/>
</dbReference>
<dbReference type="Proteomes" id="UP000193577">
    <property type="component" value="Unassembled WGS sequence"/>
</dbReference>
<name>A0AA91PDK1_9MYCO</name>
<evidence type="ECO:0000313" key="3">
    <source>
        <dbReference type="Proteomes" id="UP000193577"/>
    </source>
</evidence>
<organism evidence="2 3">
    <name type="scientific">Mycolicibacillus koreensis</name>
    <dbReference type="NCBI Taxonomy" id="1069220"/>
    <lineage>
        <taxon>Bacteria</taxon>
        <taxon>Bacillati</taxon>
        <taxon>Actinomycetota</taxon>
        <taxon>Actinomycetes</taxon>
        <taxon>Mycobacteriales</taxon>
        <taxon>Mycobacteriaceae</taxon>
        <taxon>Mycolicibacillus</taxon>
    </lineage>
</organism>
<proteinExistence type="predicted"/>
<reference evidence="2 3" key="1">
    <citation type="submission" date="2017-04" db="EMBL/GenBank/DDBJ databases">
        <title>The new phylogeny of genus Mycobacterium.</title>
        <authorList>
            <person name="Tortoli E."/>
            <person name="Trovato A."/>
            <person name="Cirillo D.M."/>
        </authorList>
    </citation>
    <scope>NUCLEOTIDE SEQUENCE [LARGE SCALE GENOMIC DNA]</scope>
    <source>
        <strain evidence="2 3">KCTC 19819</strain>
    </source>
</reference>
<feature type="compositionally biased region" description="Low complexity" evidence="1">
    <location>
        <begin position="28"/>
        <end position="40"/>
    </location>
</feature>
<accession>A0AA91PDK1</accession>
<comment type="caution">
    <text evidence="2">The sequence shown here is derived from an EMBL/GenBank/DDBJ whole genome shotgun (WGS) entry which is preliminary data.</text>
</comment>
<keyword evidence="3" id="KW-1185">Reference proteome</keyword>
<dbReference type="InterPro" id="IPR038468">
    <property type="entry name" value="MmpS_C"/>
</dbReference>
<sequence length="128" mass="13154">MAVVAVLAVIVVVVVNSGDSTSKDRTDSSPSGSAPTSAAPADSITYEITGTIKAPLTVIYSGAKDPVETTVDTLPWSTTVSPNPGAASIYALPTDFLTDAQPDITLKIKRGDEVLKTCSRLDACVAIT</sequence>
<gene>
    <name evidence="2" type="ORF">B8W67_13375</name>
</gene>
<protein>
    <submittedName>
        <fullName evidence="2">Uncharacterized protein</fullName>
    </submittedName>
</protein>
<evidence type="ECO:0000256" key="1">
    <source>
        <dbReference type="SAM" id="MobiDB-lite"/>
    </source>
</evidence>
<feature type="region of interest" description="Disordered" evidence="1">
    <location>
        <begin position="19"/>
        <end position="40"/>
    </location>
</feature>
<dbReference type="AlphaFoldDB" id="A0AA91PDK1"/>